<keyword evidence="4" id="KW-1185">Reference proteome</keyword>
<dbReference type="GO" id="GO:0016491">
    <property type="term" value="F:oxidoreductase activity"/>
    <property type="evidence" value="ECO:0007669"/>
    <property type="project" value="UniProtKB-KW"/>
</dbReference>
<dbReference type="InParanoid" id="A0A2U3MWT7"/>
<dbReference type="PRINTS" id="PR00081">
    <property type="entry name" value="GDHRDH"/>
</dbReference>
<sequence length="277" mass="31151">MKKIIITGANAGIGFSTAKILVEQGHHVILACRNLEKAQSVKQILDQIGTGQIDIIQLDLNSLDAVNHAAEQVLAQYTYIDVLINNAGLINTHLEATEDGYEKHFGVNYLGHFLWTLKLLPLLKQSQQGRIIHLSSIAHLAGRVQPQYFKAENIKHFQTFLYYANSKLANLLFSNELTRQLQGSSVTSNALHPGVVDSELYRHLPRYQYKVVSLALIPPERPAKRIVEMALASQWTHKNGQYESVQTPAIQSPKARNQHLAKSLYQDSITLIEKYLH</sequence>
<dbReference type="PANTHER" id="PTHR43157:SF31">
    <property type="entry name" value="PHOSPHATIDYLINOSITOL-GLYCAN BIOSYNTHESIS CLASS F PROTEIN"/>
    <property type="match status" value="1"/>
</dbReference>
<gene>
    <name evidence="3" type="primary">acr1_1</name>
    <name evidence="3" type="ORF">KPC_1001</name>
</gene>
<keyword evidence="1 3" id="KW-0560">Oxidoreductase</keyword>
<organism evidence="3 4">
    <name type="scientific">Acinetobacter stercoris</name>
    <dbReference type="NCBI Taxonomy" id="2126983"/>
    <lineage>
        <taxon>Bacteria</taxon>
        <taxon>Pseudomonadati</taxon>
        <taxon>Pseudomonadota</taxon>
        <taxon>Gammaproteobacteria</taxon>
        <taxon>Moraxellales</taxon>
        <taxon>Moraxellaceae</taxon>
        <taxon>Acinetobacter</taxon>
    </lineage>
</organism>
<evidence type="ECO:0000256" key="2">
    <source>
        <dbReference type="RuleBase" id="RU000363"/>
    </source>
</evidence>
<evidence type="ECO:0000256" key="1">
    <source>
        <dbReference type="ARBA" id="ARBA00023002"/>
    </source>
</evidence>
<evidence type="ECO:0000313" key="4">
    <source>
        <dbReference type="Proteomes" id="UP000245974"/>
    </source>
</evidence>
<dbReference type="SUPFAM" id="SSF51735">
    <property type="entry name" value="NAD(P)-binding Rossmann-fold domains"/>
    <property type="match status" value="1"/>
</dbReference>
<dbReference type="PRINTS" id="PR00080">
    <property type="entry name" value="SDRFAMILY"/>
</dbReference>
<dbReference type="EMBL" id="OOGT01000030">
    <property type="protein sequence ID" value="SPL69823.1"/>
    <property type="molecule type" value="Genomic_DNA"/>
</dbReference>
<dbReference type="Gene3D" id="3.40.50.720">
    <property type="entry name" value="NAD(P)-binding Rossmann-like Domain"/>
    <property type="match status" value="1"/>
</dbReference>
<accession>A0A2U3MWT7</accession>
<dbReference type="RefSeq" id="WP_121973340.1">
    <property type="nucleotide sequence ID" value="NZ_OOGT01000030.1"/>
</dbReference>
<evidence type="ECO:0000313" key="3">
    <source>
        <dbReference type="EMBL" id="SPL69823.1"/>
    </source>
</evidence>
<dbReference type="Proteomes" id="UP000245974">
    <property type="component" value="Unassembled WGS sequence"/>
</dbReference>
<dbReference type="InterPro" id="IPR002347">
    <property type="entry name" value="SDR_fam"/>
</dbReference>
<name>A0A2U3MWT7_9GAMM</name>
<comment type="similarity">
    <text evidence="2">Belongs to the short-chain dehydrogenases/reductases (SDR) family.</text>
</comment>
<reference evidence="4" key="1">
    <citation type="submission" date="2018-03" db="EMBL/GenBank/DDBJ databases">
        <authorList>
            <person name="Blom J."/>
        </authorList>
    </citation>
    <scope>NUCLEOTIDE SEQUENCE [LARGE SCALE GENOMIC DNA]</scope>
    <source>
        <strain evidence="4">KPC-SM-21</strain>
    </source>
</reference>
<dbReference type="OrthoDB" id="109589at2"/>
<protein>
    <submittedName>
        <fullName evidence="3">Fatty acyl-CoA reductase</fullName>
        <ecNumber evidence="3">1.2.1.-</ecNumber>
    </submittedName>
</protein>
<dbReference type="EC" id="1.2.1.-" evidence="3"/>
<dbReference type="InterPro" id="IPR036291">
    <property type="entry name" value="NAD(P)-bd_dom_sf"/>
</dbReference>
<dbReference type="Pfam" id="PF00106">
    <property type="entry name" value="adh_short"/>
    <property type="match status" value="1"/>
</dbReference>
<proteinExistence type="inferred from homology"/>
<dbReference type="AlphaFoldDB" id="A0A2U3MWT7"/>
<dbReference type="PANTHER" id="PTHR43157">
    <property type="entry name" value="PHOSPHATIDYLINOSITOL-GLYCAN BIOSYNTHESIS CLASS F PROTEIN-RELATED"/>
    <property type="match status" value="1"/>
</dbReference>